<dbReference type="RefSeq" id="WP_203760641.1">
    <property type="nucleotide sequence ID" value="NZ_BAAABO010000006.1"/>
</dbReference>
<evidence type="ECO:0000313" key="1">
    <source>
        <dbReference type="EMBL" id="GID72702.1"/>
    </source>
</evidence>
<dbReference type="InterPro" id="IPR042099">
    <property type="entry name" value="ANL_N_sf"/>
</dbReference>
<dbReference type="PANTHER" id="PTHR36932">
    <property type="entry name" value="CAPSULAR POLYSACCHARIDE BIOSYNTHESIS PROTEIN"/>
    <property type="match status" value="1"/>
</dbReference>
<protein>
    <submittedName>
        <fullName evidence="1">Coenzyme F390 synthetase</fullName>
    </submittedName>
</protein>
<gene>
    <name evidence="1" type="ORF">Ade02nite_13430</name>
</gene>
<dbReference type="PANTHER" id="PTHR36932:SF1">
    <property type="entry name" value="CAPSULAR POLYSACCHARIDE BIOSYNTHESIS PROTEIN"/>
    <property type="match status" value="1"/>
</dbReference>
<evidence type="ECO:0000313" key="2">
    <source>
        <dbReference type="Proteomes" id="UP000609879"/>
    </source>
</evidence>
<dbReference type="EMBL" id="BOMI01000021">
    <property type="protein sequence ID" value="GID72702.1"/>
    <property type="molecule type" value="Genomic_DNA"/>
</dbReference>
<keyword evidence="2" id="KW-1185">Reference proteome</keyword>
<dbReference type="SUPFAM" id="SSF56801">
    <property type="entry name" value="Acetyl-CoA synthetase-like"/>
    <property type="match status" value="1"/>
</dbReference>
<dbReference type="InterPro" id="IPR053158">
    <property type="entry name" value="CapK_Type1_Caps_Biosynth"/>
</dbReference>
<organism evidence="1 2">
    <name type="scientific">Paractinoplanes deccanensis</name>
    <dbReference type="NCBI Taxonomy" id="113561"/>
    <lineage>
        <taxon>Bacteria</taxon>
        <taxon>Bacillati</taxon>
        <taxon>Actinomycetota</taxon>
        <taxon>Actinomycetes</taxon>
        <taxon>Micromonosporales</taxon>
        <taxon>Micromonosporaceae</taxon>
        <taxon>Paractinoplanes</taxon>
    </lineage>
</organism>
<dbReference type="Proteomes" id="UP000609879">
    <property type="component" value="Unassembled WGS sequence"/>
</dbReference>
<comment type="caution">
    <text evidence="1">The sequence shown here is derived from an EMBL/GenBank/DDBJ whole genome shotgun (WGS) entry which is preliminary data.</text>
</comment>
<proteinExistence type="predicted"/>
<name>A0ABQ3XY85_9ACTN</name>
<accession>A0ABQ3XY85</accession>
<dbReference type="Gene3D" id="3.40.50.12780">
    <property type="entry name" value="N-terminal domain of ligase-like"/>
    <property type="match status" value="1"/>
</dbReference>
<reference evidence="1 2" key="1">
    <citation type="submission" date="2021-01" db="EMBL/GenBank/DDBJ databases">
        <title>Whole genome shotgun sequence of Actinoplanes deccanensis NBRC 13994.</title>
        <authorList>
            <person name="Komaki H."/>
            <person name="Tamura T."/>
        </authorList>
    </citation>
    <scope>NUCLEOTIDE SEQUENCE [LARGE SCALE GENOMIC DNA]</scope>
    <source>
        <strain evidence="1 2">NBRC 13994</strain>
    </source>
</reference>
<sequence>MTLSIPAATYEQARGPHLRAMLAGLAEESEKLTWPLERLHHLRDERLRTLIRHAQRHSPWHSHRLRHIDLEALSGADLTAIPPMTKTDVMAHWDDIVTDRRLTLRGAREHLARVSAEGPAYLLDDYHVVTTGGSSGLVGLFPWDRDGWLAAALSSWRVFAWLARTMNLAQPGRTAFVAAAHASHVSEAMRRTFEPPGISCEIPVTLPLAEIVARLNAFRPDRIIAYPSMLRRLAFERRAGRLTVAPQVMLGGAEPLPPRMRADIEEAFDAPVVNFYATSETWTMACSPPGRTELHLAEDVAVYEPVDHDGNPVPPGRRAAKILVTNVINKVFPLIRYEIADEVTLLDGPNTEVWSGRRIAPVQGRHDDLFDYGDGVVVHPYIFWTPLWDARIAHYQVRQTPRGADVLVELRERLSLDTVRDELAAALRRAGLADPAVDVTAVDRIARAPMSGKIRSFVPLPRPAAGPARP</sequence>